<evidence type="ECO:0000313" key="1">
    <source>
        <dbReference type="EMBL" id="CAG8518894.1"/>
    </source>
</evidence>
<protein>
    <submittedName>
        <fullName evidence="1">9394_t:CDS:1</fullName>
    </submittedName>
</protein>
<organism evidence="1 2">
    <name type="scientific">Funneliformis caledonium</name>
    <dbReference type="NCBI Taxonomy" id="1117310"/>
    <lineage>
        <taxon>Eukaryota</taxon>
        <taxon>Fungi</taxon>
        <taxon>Fungi incertae sedis</taxon>
        <taxon>Mucoromycota</taxon>
        <taxon>Glomeromycotina</taxon>
        <taxon>Glomeromycetes</taxon>
        <taxon>Glomerales</taxon>
        <taxon>Glomeraceae</taxon>
        <taxon>Funneliformis</taxon>
    </lineage>
</organism>
<sequence length="48" mass="5665">MISIQTDENFDELEEKEIQWHISLPENSKMLMHNCSPYSNNLILISTK</sequence>
<reference evidence="1" key="1">
    <citation type="submission" date="2021-06" db="EMBL/GenBank/DDBJ databases">
        <authorList>
            <person name="Kallberg Y."/>
            <person name="Tangrot J."/>
            <person name="Rosling A."/>
        </authorList>
    </citation>
    <scope>NUCLEOTIDE SEQUENCE</scope>
    <source>
        <strain evidence="1">UK204</strain>
    </source>
</reference>
<proteinExistence type="predicted"/>
<gene>
    <name evidence="1" type="ORF">FCALED_LOCUS4594</name>
</gene>
<keyword evidence="2" id="KW-1185">Reference proteome</keyword>
<name>A0A9N9A4J2_9GLOM</name>
<dbReference type="Proteomes" id="UP000789570">
    <property type="component" value="Unassembled WGS sequence"/>
</dbReference>
<dbReference type="EMBL" id="CAJVPQ010000908">
    <property type="protein sequence ID" value="CAG8518894.1"/>
    <property type="molecule type" value="Genomic_DNA"/>
</dbReference>
<accession>A0A9N9A4J2</accession>
<comment type="caution">
    <text evidence="1">The sequence shown here is derived from an EMBL/GenBank/DDBJ whole genome shotgun (WGS) entry which is preliminary data.</text>
</comment>
<evidence type="ECO:0000313" key="2">
    <source>
        <dbReference type="Proteomes" id="UP000789570"/>
    </source>
</evidence>
<dbReference type="AlphaFoldDB" id="A0A9N9A4J2"/>